<dbReference type="GO" id="GO:0016757">
    <property type="term" value="F:glycosyltransferase activity"/>
    <property type="evidence" value="ECO:0007669"/>
    <property type="project" value="InterPro"/>
</dbReference>
<dbReference type="PANTHER" id="PTHR45947:SF3">
    <property type="entry name" value="SULFOQUINOVOSYL TRANSFERASE SQD2"/>
    <property type="match status" value="1"/>
</dbReference>
<dbReference type="PANTHER" id="PTHR45947">
    <property type="entry name" value="SULFOQUINOVOSYL TRANSFERASE SQD2"/>
    <property type="match status" value="1"/>
</dbReference>
<comment type="caution">
    <text evidence="2">The sequence shown here is derived from an EMBL/GenBank/DDBJ whole genome shotgun (WGS) entry which is preliminary data.</text>
</comment>
<organism evidence="2 3">
    <name type="scientific">Candidatus Kaiserbacteria bacterium RIFCSPHIGHO2_01_FULL_54_36b</name>
    <dbReference type="NCBI Taxonomy" id="1798483"/>
    <lineage>
        <taxon>Bacteria</taxon>
        <taxon>Candidatus Kaiseribacteriota</taxon>
    </lineage>
</organism>
<feature type="domain" description="Glycosyl transferase family 1" evidence="1">
    <location>
        <begin position="171"/>
        <end position="267"/>
    </location>
</feature>
<dbReference type="InterPro" id="IPR050194">
    <property type="entry name" value="Glycosyltransferase_grp1"/>
</dbReference>
<protein>
    <recommendedName>
        <fullName evidence="1">Glycosyl transferase family 1 domain-containing protein</fullName>
    </recommendedName>
</protein>
<dbReference type="Gene3D" id="3.40.50.2000">
    <property type="entry name" value="Glycogen Phosphorylase B"/>
    <property type="match status" value="2"/>
</dbReference>
<dbReference type="Pfam" id="PF00534">
    <property type="entry name" value="Glycos_transf_1"/>
    <property type="match status" value="1"/>
</dbReference>
<dbReference type="EMBL" id="MFKW01000019">
    <property type="protein sequence ID" value="OGG51675.1"/>
    <property type="molecule type" value="Genomic_DNA"/>
</dbReference>
<dbReference type="SUPFAM" id="SSF53756">
    <property type="entry name" value="UDP-Glycosyltransferase/glycogen phosphorylase"/>
    <property type="match status" value="1"/>
</dbReference>
<dbReference type="InterPro" id="IPR001296">
    <property type="entry name" value="Glyco_trans_1"/>
</dbReference>
<dbReference type="Proteomes" id="UP000176445">
    <property type="component" value="Unassembled WGS sequence"/>
</dbReference>
<name>A0A1F6CRB4_9BACT</name>
<evidence type="ECO:0000313" key="2">
    <source>
        <dbReference type="EMBL" id="OGG51675.1"/>
    </source>
</evidence>
<reference evidence="2 3" key="1">
    <citation type="journal article" date="2016" name="Nat. Commun.">
        <title>Thousands of microbial genomes shed light on interconnected biogeochemical processes in an aquifer system.</title>
        <authorList>
            <person name="Anantharaman K."/>
            <person name="Brown C.T."/>
            <person name="Hug L.A."/>
            <person name="Sharon I."/>
            <person name="Castelle C.J."/>
            <person name="Probst A.J."/>
            <person name="Thomas B.C."/>
            <person name="Singh A."/>
            <person name="Wilkins M.J."/>
            <person name="Karaoz U."/>
            <person name="Brodie E.L."/>
            <person name="Williams K.H."/>
            <person name="Hubbard S.S."/>
            <person name="Banfield J.F."/>
        </authorList>
    </citation>
    <scope>NUCLEOTIDE SEQUENCE [LARGE SCALE GENOMIC DNA]</scope>
</reference>
<accession>A0A1F6CRB4</accession>
<proteinExistence type="predicted"/>
<evidence type="ECO:0000313" key="3">
    <source>
        <dbReference type="Proteomes" id="UP000176445"/>
    </source>
</evidence>
<gene>
    <name evidence="2" type="ORF">A2704_05145</name>
</gene>
<sequence length="306" mass="34580">MENKRGRPLIVTQVVDANDSNLGFFHRWIEEFAKHCEHVTVICLKEGAHQLPGNVSVYSLGKEKGTHSSFVYASRFLSLMWRLRREYDAVFVHMNSEYVLLGGFFWRAQGKKIALWYVHKSVTWTLRIALRLVDVVFTASPESFRLTSPKVRIVGHGIDAEFFSPDASVPRGNHFLSVGRLMQSKQHNLAIRAAYDARVPLRIAGEGPERERLAALVRELGANVTFLGGLTQEKLRDEYRAAAKLVHRSETGSLDKVVLEAAACGCSIDSTDPAIRVLPLSPEYVREHHSLQSLIPRIFVEFSRKQ</sequence>
<evidence type="ECO:0000259" key="1">
    <source>
        <dbReference type="Pfam" id="PF00534"/>
    </source>
</evidence>
<dbReference type="AlphaFoldDB" id="A0A1F6CRB4"/>